<dbReference type="PANTHER" id="PTHR47861">
    <property type="entry name" value="FKBP-TYPE PEPTIDYL-PROLYL CIS-TRANS ISOMERASE SLYD"/>
    <property type="match status" value="1"/>
</dbReference>
<evidence type="ECO:0000256" key="8">
    <source>
        <dbReference type="ARBA" id="ARBA00037071"/>
    </source>
</evidence>
<evidence type="ECO:0000256" key="6">
    <source>
        <dbReference type="ARBA" id="ARBA00023186"/>
    </source>
</evidence>
<comment type="similarity">
    <text evidence="3 10">Belongs to the FKBP-type PPIase family.</text>
</comment>
<dbReference type="InterPro" id="IPR001179">
    <property type="entry name" value="PPIase_FKBP_dom"/>
</dbReference>
<evidence type="ECO:0000259" key="11">
    <source>
        <dbReference type="PROSITE" id="PS50059"/>
    </source>
</evidence>
<evidence type="ECO:0000256" key="4">
    <source>
        <dbReference type="ARBA" id="ARBA00022490"/>
    </source>
</evidence>
<keyword evidence="5 9" id="KW-0697">Rotamase</keyword>
<dbReference type="PANTHER" id="PTHR47861:SF3">
    <property type="entry name" value="FKBP-TYPE PEPTIDYL-PROLYL CIS-TRANS ISOMERASE SLYD"/>
    <property type="match status" value="1"/>
</dbReference>
<comment type="catalytic activity">
    <reaction evidence="1 9 10">
        <text>[protein]-peptidylproline (omega=180) = [protein]-peptidylproline (omega=0)</text>
        <dbReference type="Rhea" id="RHEA:16237"/>
        <dbReference type="Rhea" id="RHEA-COMP:10747"/>
        <dbReference type="Rhea" id="RHEA-COMP:10748"/>
        <dbReference type="ChEBI" id="CHEBI:83833"/>
        <dbReference type="ChEBI" id="CHEBI:83834"/>
        <dbReference type="EC" id="5.2.1.8"/>
    </reaction>
</comment>
<dbReference type="EC" id="5.2.1.8" evidence="10"/>
<dbReference type="Proteomes" id="UP001064632">
    <property type="component" value="Chromosome"/>
</dbReference>
<dbReference type="EMBL" id="CP104694">
    <property type="protein sequence ID" value="UXI70372.1"/>
    <property type="molecule type" value="Genomic_DNA"/>
</dbReference>
<evidence type="ECO:0000256" key="5">
    <source>
        <dbReference type="ARBA" id="ARBA00023110"/>
    </source>
</evidence>
<accession>A0ABY6BLM0</accession>
<protein>
    <recommendedName>
        <fullName evidence="10">Peptidyl-prolyl cis-trans isomerase</fullName>
        <ecNumber evidence="10">5.2.1.8</ecNumber>
    </recommendedName>
</protein>
<reference evidence="12" key="1">
    <citation type="submission" date="2022-09" db="EMBL/GenBank/DDBJ databases">
        <title>Tahibacter sp. nov., isolated from a fresh water.</title>
        <authorList>
            <person name="Baek J.H."/>
            <person name="Lee J.K."/>
            <person name="Kim J.M."/>
            <person name="Jeon C.O."/>
        </authorList>
    </citation>
    <scope>NUCLEOTIDE SEQUENCE</scope>
    <source>
        <strain evidence="12">W38</strain>
    </source>
</reference>
<dbReference type="Pfam" id="PF00254">
    <property type="entry name" value="FKBP_C"/>
    <property type="match status" value="1"/>
</dbReference>
<comment type="function">
    <text evidence="8">Also involved in hydrogenase metallocenter assembly, probably by participating in the nickel insertion step. This function in hydrogenase biosynthesis requires chaperone activity and the presence of the metal-binding domain, but not PPIase activity.</text>
</comment>
<dbReference type="SUPFAM" id="SSF54534">
    <property type="entry name" value="FKBP-like"/>
    <property type="match status" value="1"/>
</dbReference>
<feature type="domain" description="PPIase FKBP-type" evidence="11">
    <location>
        <begin position="4"/>
        <end position="83"/>
    </location>
</feature>
<keyword evidence="7 9" id="KW-0413">Isomerase</keyword>
<dbReference type="RefSeq" id="WP_261697322.1">
    <property type="nucleotide sequence ID" value="NZ_CP104694.1"/>
</dbReference>
<evidence type="ECO:0000313" key="12">
    <source>
        <dbReference type="EMBL" id="UXI70372.1"/>
    </source>
</evidence>
<keyword evidence="4" id="KW-0963">Cytoplasm</keyword>
<dbReference type="Gene3D" id="3.10.50.40">
    <property type="match status" value="1"/>
</dbReference>
<organism evidence="12 13">
    <name type="scientific">Tahibacter amnicola</name>
    <dbReference type="NCBI Taxonomy" id="2976241"/>
    <lineage>
        <taxon>Bacteria</taxon>
        <taxon>Pseudomonadati</taxon>
        <taxon>Pseudomonadota</taxon>
        <taxon>Gammaproteobacteria</taxon>
        <taxon>Lysobacterales</taxon>
        <taxon>Rhodanobacteraceae</taxon>
        <taxon>Tahibacter</taxon>
    </lineage>
</organism>
<evidence type="ECO:0000256" key="2">
    <source>
        <dbReference type="ARBA" id="ARBA00004496"/>
    </source>
</evidence>
<dbReference type="InterPro" id="IPR046357">
    <property type="entry name" value="PPIase_dom_sf"/>
</dbReference>
<keyword evidence="6" id="KW-0143">Chaperone</keyword>
<evidence type="ECO:0000256" key="10">
    <source>
        <dbReference type="RuleBase" id="RU003915"/>
    </source>
</evidence>
<keyword evidence="13" id="KW-1185">Reference proteome</keyword>
<evidence type="ECO:0000313" key="13">
    <source>
        <dbReference type="Proteomes" id="UP001064632"/>
    </source>
</evidence>
<evidence type="ECO:0000256" key="9">
    <source>
        <dbReference type="PROSITE-ProRule" id="PRU00277"/>
    </source>
</evidence>
<evidence type="ECO:0000256" key="1">
    <source>
        <dbReference type="ARBA" id="ARBA00000971"/>
    </source>
</evidence>
<sequence>MQIADRCVASFHYTLTDAEGRTIDSSAGGDPLSYLHGAGNIVPGLEKQMTGKSAGDKFDVVVSPEEGYGVRHDEWVQVVPRGAFQGVTTIEPGMQFQAHGPQGPMSVTVVAVTDDNITVDANHPLAGVALHFAIEVVEVREASAEEVTHGHVHGPGGHAH</sequence>
<gene>
    <name evidence="12" type="ORF">N4264_12280</name>
</gene>
<name>A0ABY6BLM0_9GAMM</name>
<proteinExistence type="inferred from homology"/>
<comment type="subcellular location">
    <subcellularLocation>
        <location evidence="2">Cytoplasm</location>
    </subcellularLocation>
</comment>
<evidence type="ECO:0000256" key="7">
    <source>
        <dbReference type="ARBA" id="ARBA00023235"/>
    </source>
</evidence>
<evidence type="ECO:0000256" key="3">
    <source>
        <dbReference type="ARBA" id="ARBA00006577"/>
    </source>
</evidence>
<dbReference type="GO" id="GO:0016853">
    <property type="term" value="F:isomerase activity"/>
    <property type="evidence" value="ECO:0007669"/>
    <property type="project" value="UniProtKB-KW"/>
</dbReference>
<dbReference type="PROSITE" id="PS50059">
    <property type="entry name" value="FKBP_PPIASE"/>
    <property type="match status" value="1"/>
</dbReference>